<dbReference type="Proteomes" id="UP000718593">
    <property type="component" value="Unassembled WGS sequence"/>
</dbReference>
<sequence>MKTTFDQLRDTQPQFFSAAALTIPAASLQAMADLVAAIESVIALPAYQAHALAQAPAIARLPCAARGAFMGYDFHLTAAGPKLIEINTNAGGGLLNAYLLAEHGRAAEGARIRDEFVAMFREEWRLERGDTPLRRIAIVDENPAEQFLAPEFTLFRALFEEHGIAAVVCDPSELTFDGEALRHAGQPVDLVYKRLTDFALDTTASTAIRTAFEQGKVVLTPNPRAHALYADKRNLMQLSDAAALNGLGVDAATRQTLLAGIPQTVAVTPEQAETFWADRKRWFFKPPAGFGSRAAYRGDKLTKRVFEEILHGGYIAQEIAPPSEHAVGEQTMKADIRCYVYNGHIQLVAARLYQGQTTNFRTPGGGFAPVFVAE</sequence>
<evidence type="ECO:0000313" key="2">
    <source>
        <dbReference type="EMBL" id="MBF1165672.1"/>
    </source>
</evidence>
<dbReference type="SUPFAM" id="SSF56059">
    <property type="entry name" value="Glutathione synthetase ATP-binding domain-like"/>
    <property type="match status" value="1"/>
</dbReference>
<dbReference type="EMBL" id="JABZMI010000251">
    <property type="protein sequence ID" value="MBF1165672.1"/>
    <property type="molecule type" value="Genomic_DNA"/>
</dbReference>
<gene>
    <name evidence="2" type="ORF">HXL68_11600</name>
</gene>
<feature type="chain" id="PRO_5037343971" description="ATP-grasp domain-containing protein" evidence="1">
    <location>
        <begin position="33"/>
        <end position="374"/>
    </location>
</feature>
<feature type="signal peptide" evidence="1">
    <location>
        <begin position="1"/>
        <end position="32"/>
    </location>
</feature>
<reference evidence="2" key="1">
    <citation type="submission" date="2020-04" db="EMBL/GenBank/DDBJ databases">
        <title>Deep metagenomics examines the oral microbiome during advanced dental caries in children, revealing novel taxa and co-occurrences with host molecules.</title>
        <authorList>
            <person name="Baker J.L."/>
            <person name="Morton J.T."/>
            <person name="Dinis M."/>
            <person name="Alvarez R."/>
            <person name="Tran N.C."/>
            <person name="Knight R."/>
            <person name="Edlund A."/>
        </authorList>
    </citation>
    <scope>NUCLEOTIDE SEQUENCE</scope>
    <source>
        <strain evidence="2">JCVI_32_bin.24</strain>
    </source>
</reference>
<dbReference type="AlphaFoldDB" id="A0A930BVR6"/>
<organism evidence="2 3">
    <name type="scientific">Dechloromonas agitata</name>
    <dbReference type="NCBI Taxonomy" id="73030"/>
    <lineage>
        <taxon>Bacteria</taxon>
        <taxon>Pseudomonadati</taxon>
        <taxon>Pseudomonadota</taxon>
        <taxon>Betaproteobacteria</taxon>
        <taxon>Rhodocyclales</taxon>
        <taxon>Azonexaceae</taxon>
        <taxon>Dechloromonas</taxon>
    </lineage>
</organism>
<evidence type="ECO:0000256" key="1">
    <source>
        <dbReference type="SAM" id="SignalP"/>
    </source>
</evidence>
<comment type="caution">
    <text evidence="2">The sequence shown here is derived from an EMBL/GenBank/DDBJ whole genome shotgun (WGS) entry which is preliminary data.</text>
</comment>
<evidence type="ECO:0008006" key="4">
    <source>
        <dbReference type="Google" id="ProtNLM"/>
    </source>
</evidence>
<accession>A0A930BVR6</accession>
<protein>
    <recommendedName>
        <fullName evidence="4">ATP-grasp domain-containing protein</fullName>
    </recommendedName>
</protein>
<keyword evidence="1" id="KW-0732">Signal</keyword>
<evidence type="ECO:0000313" key="3">
    <source>
        <dbReference type="Proteomes" id="UP000718593"/>
    </source>
</evidence>
<proteinExistence type="predicted"/>
<name>A0A930BVR6_9RHOO</name>